<keyword evidence="2" id="KW-1185">Reference proteome</keyword>
<protein>
    <submittedName>
        <fullName evidence="1">Uncharacterized protein</fullName>
    </submittedName>
</protein>
<organism evidence="1 2">
    <name type="scientific">Sinorhizobium sojae CCBAU 05684</name>
    <dbReference type="NCBI Taxonomy" id="716928"/>
    <lineage>
        <taxon>Bacteria</taxon>
        <taxon>Pseudomonadati</taxon>
        <taxon>Pseudomonadota</taxon>
        <taxon>Alphaproteobacteria</taxon>
        <taxon>Hyphomicrobiales</taxon>
        <taxon>Rhizobiaceae</taxon>
        <taxon>Sinorhizobium/Ensifer group</taxon>
        <taxon>Sinorhizobium</taxon>
    </lineage>
</organism>
<gene>
    <name evidence="1" type="ORF">SJ05684_c09370</name>
</gene>
<evidence type="ECO:0000313" key="1">
    <source>
        <dbReference type="EMBL" id="ASY62396.1"/>
    </source>
</evidence>
<name>A0A249P958_9HYPH</name>
<dbReference type="EMBL" id="CP023067">
    <property type="protein sequence ID" value="ASY62396.1"/>
    <property type="molecule type" value="Genomic_DNA"/>
</dbReference>
<reference evidence="1 2" key="1">
    <citation type="submission" date="2017-08" db="EMBL/GenBank/DDBJ databases">
        <title>Multipartite genome sequences of Sinorhizobium species nodulating soybeans.</title>
        <authorList>
            <person name="Tian C.F."/>
        </authorList>
    </citation>
    <scope>NUCLEOTIDE SEQUENCE [LARGE SCALE GENOMIC DNA]</scope>
    <source>
        <strain evidence="1 2">CCBAU 05684</strain>
    </source>
</reference>
<dbReference type="KEGG" id="esj:SJ05684_c09370"/>
<sequence length="37" mass="3980">MIGAFFVLLGVKASPALHEAKPDLRPADAQTRFARIA</sequence>
<accession>A0A249P958</accession>
<dbReference type="AlphaFoldDB" id="A0A249P958"/>
<proteinExistence type="predicted"/>
<evidence type="ECO:0000313" key="2">
    <source>
        <dbReference type="Proteomes" id="UP000217211"/>
    </source>
</evidence>
<dbReference type="Proteomes" id="UP000217211">
    <property type="component" value="Chromosome"/>
</dbReference>